<name>B3N730_DROER</name>
<feature type="signal peptide" evidence="2">
    <location>
        <begin position="1"/>
        <end position="19"/>
    </location>
</feature>
<keyword evidence="4" id="KW-1185">Reference proteome</keyword>
<proteinExistence type="predicted"/>
<evidence type="ECO:0008006" key="5">
    <source>
        <dbReference type="Google" id="ProtNLM"/>
    </source>
</evidence>
<dbReference type="OMA" id="YMHESAC"/>
<feature type="region of interest" description="Disordered" evidence="1">
    <location>
        <begin position="95"/>
        <end position="124"/>
    </location>
</feature>
<keyword evidence="2" id="KW-0732">Signal</keyword>
<feature type="chain" id="PRO_5002794405" description="BPTI/Kunitz inhibitor domain-containing protein" evidence="2">
    <location>
        <begin position="20"/>
        <end position="124"/>
    </location>
</feature>
<organism evidence="3 4">
    <name type="scientific">Drosophila erecta</name>
    <name type="common">Fruit fly</name>
    <dbReference type="NCBI Taxonomy" id="7220"/>
    <lineage>
        <taxon>Eukaryota</taxon>
        <taxon>Metazoa</taxon>
        <taxon>Ecdysozoa</taxon>
        <taxon>Arthropoda</taxon>
        <taxon>Hexapoda</taxon>
        <taxon>Insecta</taxon>
        <taxon>Pterygota</taxon>
        <taxon>Neoptera</taxon>
        <taxon>Endopterygota</taxon>
        <taxon>Diptera</taxon>
        <taxon>Brachycera</taxon>
        <taxon>Muscomorpha</taxon>
        <taxon>Ephydroidea</taxon>
        <taxon>Drosophilidae</taxon>
        <taxon>Drosophila</taxon>
        <taxon>Sophophora</taxon>
    </lineage>
</organism>
<dbReference type="EMBL" id="CH954177">
    <property type="protein sequence ID" value="EDV59326.1"/>
    <property type="molecule type" value="Genomic_DNA"/>
</dbReference>
<dbReference type="OrthoDB" id="7861459at2759"/>
<reference evidence="3 4" key="1">
    <citation type="journal article" date="2007" name="Nature">
        <title>Evolution of genes and genomes on the Drosophila phylogeny.</title>
        <authorList>
            <consortium name="Drosophila 12 Genomes Consortium"/>
            <person name="Clark A.G."/>
            <person name="Eisen M.B."/>
            <person name="Smith D.R."/>
            <person name="Bergman C.M."/>
            <person name="Oliver B."/>
            <person name="Markow T.A."/>
            <person name="Kaufman T.C."/>
            <person name="Kellis M."/>
            <person name="Gelbart W."/>
            <person name="Iyer V.N."/>
            <person name="Pollard D.A."/>
            <person name="Sackton T.B."/>
            <person name="Larracuente A.M."/>
            <person name="Singh N.D."/>
            <person name="Abad J.P."/>
            <person name="Abt D.N."/>
            <person name="Adryan B."/>
            <person name="Aguade M."/>
            <person name="Akashi H."/>
            <person name="Anderson W.W."/>
            <person name="Aquadro C.F."/>
            <person name="Ardell D.H."/>
            <person name="Arguello R."/>
            <person name="Artieri C.G."/>
            <person name="Barbash D.A."/>
            <person name="Barker D."/>
            <person name="Barsanti P."/>
            <person name="Batterham P."/>
            <person name="Batzoglou S."/>
            <person name="Begun D."/>
            <person name="Bhutkar A."/>
            <person name="Blanco E."/>
            <person name="Bosak S.A."/>
            <person name="Bradley R.K."/>
            <person name="Brand A.D."/>
            <person name="Brent M.R."/>
            <person name="Brooks A.N."/>
            <person name="Brown R.H."/>
            <person name="Butlin R.K."/>
            <person name="Caggese C."/>
            <person name="Calvi B.R."/>
            <person name="Bernardo de Carvalho A."/>
            <person name="Caspi A."/>
            <person name="Castrezana S."/>
            <person name="Celniker S.E."/>
            <person name="Chang J.L."/>
            <person name="Chapple C."/>
            <person name="Chatterji S."/>
            <person name="Chinwalla A."/>
            <person name="Civetta A."/>
            <person name="Clifton S.W."/>
            <person name="Comeron J.M."/>
            <person name="Costello J.C."/>
            <person name="Coyne J.A."/>
            <person name="Daub J."/>
            <person name="David R.G."/>
            <person name="Delcher A.L."/>
            <person name="Delehaunty K."/>
            <person name="Do C.B."/>
            <person name="Ebling H."/>
            <person name="Edwards K."/>
            <person name="Eickbush T."/>
            <person name="Evans J.D."/>
            <person name="Filipski A."/>
            <person name="Findeiss S."/>
            <person name="Freyhult E."/>
            <person name="Fulton L."/>
            <person name="Fulton R."/>
            <person name="Garcia A.C."/>
            <person name="Gardiner A."/>
            <person name="Garfield D.A."/>
            <person name="Garvin B.E."/>
            <person name="Gibson G."/>
            <person name="Gilbert D."/>
            <person name="Gnerre S."/>
            <person name="Godfrey J."/>
            <person name="Good R."/>
            <person name="Gotea V."/>
            <person name="Gravely B."/>
            <person name="Greenberg A.J."/>
            <person name="Griffiths-Jones S."/>
            <person name="Gross S."/>
            <person name="Guigo R."/>
            <person name="Gustafson E.A."/>
            <person name="Haerty W."/>
            <person name="Hahn M.W."/>
            <person name="Halligan D.L."/>
            <person name="Halpern A.L."/>
            <person name="Halter G.M."/>
            <person name="Han M.V."/>
            <person name="Heger A."/>
            <person name="Hillier L."/>
            <person name="Hinrichs A.S."/>
            <person name="Holmes I."/>
            <person name="Hoskins R.A."/>
            <person name="Hubisz M.J."/>
            <person name="Hultmark D."/>
            <person name="Huntley M.A."/>
            <person name="Jaffe D.B."/>
            <person name="Jagadeeshan S."/>
            <person name="Jeck W.R."/>
            <person name="Johnson J."/>
            <person name="Jones C.D."/>
            <person name="Jordan W.C."/>
            <person name="Karpen G.H."/>
            <person name="Kataoka E."/>
            <person name="Keightley P.D."/>
            <person name="Kheradpour P."/>
            <person name="Kirkness E.F."/>
            <person name="Koerich L.B."/>
            <person name="Kristiansen K."/>
            <person name="Kudrna D."/>
            <person name="Kulathinal R.J."/>
            <person name="Kumar S."/>
            <person name="Kwok R."/>
            <person name="Lander E."/>
            <person name="Langley C.H."/>
            <person name="Lapoint R."/>
            <person name="Lazzaro B.P."/>
            <person name="Lee S.J."/>
            <person name="Levesque L."/>
            <person name="Li R."/>
            <person name="Lin C.F."/>
            <person name="Lin M.F."/>
            <person name="Lindblad-Toh K."/>
            <person name="Llopart A."/>
            <person name="Long M."/>
            <person name="Low L."/>
            <person name="Lozovsky E."/>
            <person name="Lu J."/>
            <person name="Luo M."/>
            <person name="Machado C.A."/>
            <person name="Makalowski W."/>
            <person name="Marzo M."/>
            <person name="Matsuda M."/>
            <person name="Matzkin L."/>
            <person name="McAllister B."/>
            <person name="McBride C.S."/>
            <person name="McKernan B."/>
            <person name="McKernan K."/>
            <person name="Mendez-Lago M."/>
            <person name="Minx P."/>
            <person name="Mollenhauer M.U."/>
            <person name="Montooth K."/>
            <person name="Mount S.M."/>
            <person name="Mu X."/>
            <person name="Myers E."/>
            <person name="Negre B."/>
            <person name="Newfeld S."/>
            <person name="Nielsen R."/>
            <person name="Noor M.A."/>
            <person name="O'Grady P."/>
            <person name="Pachter L."/>
            <person name="Papaceit M."/>
            <person name="Parisi M.J."/>
            <person name="Parisi M."/>
            <person name="Parts L."/>
            <person name="Pedersen J.S."/>
            <person name="Pesole G."/>
            <person name="Phillippy A.M."/>
            <person name="Ponting C.P."/>
            <person name="Pop M."/>
            <person name="Porcelli D."/>
            <person name="Powell J.R."/>
            <person name="Prohaska S."/>
            <person name="Pruitt K."/>
            <person name="Puig M."/>
            <person name="Quesneville H."/>
            <person name="Ram K.R."/>
            <person name="Rand D."/>
            <person name="Rasmussen M.D."/>
            <person name="Reed L.K."/>
            <person name="Reenan R."/>
            <person name="Reily A."/>
            <person name="Remington K.A."/>
            <person name="Rieger T.T."/>
            <person name="Ritchie M.G."/>
            <person name="Robin C."/>
            <person name="Rogers Y.H."/>
            <person name="Rohde C."/>
            <person name="Rozas J."/>
            <person name="Rubenfield M.J."/>
            <person name="Ruiz A."/>
            <person name="Russo S."/>
            <person name="Salzberg S.L."/>
            <person name="Sanchez-Gracia A."/>
            <person name="Saranga D.J."/>
            <person name="Sato H."/>
            <person name="Schaeffer S.W."/>
            <person name="Schatz M.C."/>
            <person name="Schlenke T."/>
            <person name="Schwartz R."/>
            <person name="Segarra C."/>
            <person name="Singh R.S."/>
            <person name="Sirot L."/>
            <person name="Sirota M."/>
            <person name="Sisneros N.B."/>
            <person name="Smith C.D."/>
            <person name="Smith T.F."/>
            <person name="Spieth J."/>
            <person name="Stage D.E."/>
            <person name="Stark A."/>
            <person name="Stephan W."/>
            <person name="Strausberg R.L."/>
            <person name="Strempel S."/>
            <person name="Sturgill D."/>
            <person name="Sutton G."/>
            <person name="Sutton G.G."/>
            <person name="Tao W."/>
            <person name="Teichmann S."/>
            <person name="Tobari Y.N."/>
            <person name="Tomimura Y."/>
            <person name="Tsolas J.M."/>
            <person name="Valente V.L."/>
            <person name="Venter E."/>
            <person name="Venter J.C."/>
            <person name="Vicario S."/>
            <person name="Vieira F.G."/>
            <person name="Vilella A.J."/>
            <person name="Villasante A."/>
            <person name="Walenz B."/>
            <person name="Wang J."/>
            <person name="Wasserman M."/>
            <person name="Watts T."/>
            <person name="Wilson D."/>
            <person name="Wilson R.K."/>
            <person name="Wing R.A."/>
            <person name="Wolfner M.F."/>
            <person name="Wong A."/>
            <person name="Wong G.K."/>
            <person name="Wu C.I."/>
            <person name="Wu G."/>
            <person name="Yamamoto D."/>
            <person name="Yang H.P."/>
            <person name="Yang S.P."/>
            <person name="Yorke J.A."/>
            <person name="Yoshida K."/>
            <person name="Zdobnov E."/>
            <person name="Zhang P."/>
            <person name="Zhang Y."/>
            <person name="Zimin A.V."/>
            <person name="Baldwin J."/>
            <person name="Abdouelleil A."/>
            <person name="Abdulkadir J."/>
            <person name="Abebe A."/>
            <person name="Abera B."/>
            <person name="Abreu J."/>
            <person name="Acer S.C."/>
            <person name="Aftuck L."/>
            <person name="Alexander A."/>
            <person name="An P."/>
            <person name="Anderson E."/>
            <person name="Anderson S."/>
            <person name="Arachi H."/>
            <person name="Azer M."/>
            <person name="Bachantsang P."/>
            <person name="Barry A."/>
            <person name="Bayul T."/>
            <person name="Berlin A."/>
            <person name="Bessette D."/>
            <person name="Bloom T."/>
            <person name="Blye J."/>
            <person name="Boguslavskiy L."/>
            <person name="Bonnet C."/>
            <person name="Boukhgalter B."/>
            <person name="Bourzgui I."/>
            <person name="Brown A."/>
            <person name="Cahill P."/>
            <person name="Channer S."/>
            <person name="Cheshatsang Y."/>
            <person name="Chuda L."/>
            <person name="Citroen M."/>
            <person name="Collymore A."/>
            <person name="Cooke P."/>
            <person name="Costello M."/>
            <person name="D'Aco K."/>
            <person name="Daza R."/>
            <person name="De Haan G."/>
            <person name="DeGray S."/>
            <person name="DeMaso C."/>
            <person name="Dhargay N."/>
            <person name="Dooley K."/>
            <person name="Dooley E."/>
            <person name="Doricent M."/>
            <person name="Dorje P."/>
            <person name="Dorjee K."/>
            <person name="Dupes A."/>
            <person name="Elong R."/>
            <person name="Falk J."/>
            <person name="Farina A."/>
            <person name="Faro S."/>
            <person name="Ferguson D."/>
            <person name="Fisher S."/>
            <person name="Foley C.D."/>
            <person name="Franke A."/>
            <person name="Friedrich D."/>
            <person name="Gadbois L."/>
            <person name="Gearin G."/>
            <person name="Gearin C.R."/>
            <person name="Giannoukos G."/>
            <person name="Goode T."/>
            <person name="Graham J."/>
            <person name="Grandbois E."/>
            <person name="Grewal S."/>
            <person name="Gyaltsen K."/>
            <person name="Hafez N."/>
            <person name="Hagos B."/>
            <person name="Hall J."/>
            <person name="Henson C."/>
            <person name="Hollinger A."/>
            <person name="Honan T."/>
            <person name="Huard M.D."/>
            <person name="Hughes L."/>
            <person name="Hurhula B."/>
            <person name="Husby M.E."/>
            <person name="Kamat A."/>
            <person name="Kanga B."/>
            <person name="Kashin S."/>
            <person name="Khazanovich D."/>
            <person name="Kisner P."/>
            <person name="Lance K."/>
            <person name="Lara M."/>
            <person name="Lee W."/>
            <person name="Lennon N."/>
            <person name="Letendre F."/>
            <person name="LeVine R."/>
            <person name="Lipovsky A."/>
            <person name="Liu X."/>
            <person name="Liu J."/>
            <person name="Liu S."/>
            <person name="Lokyitsang T."/>
            <person name="Lokyitsang Y."/>
            <person name="Lubonja R."/>
            <person name="Lui A."/>
            <person name="MacDonald P."/>
            <person name="Magnisalis V."/>
            <person name="Maru K."/>
            <person name="Matthews C."/>
            <person name="McCusker W."/>
            <person name="McDonough S."/>
            <person name="Mehta T."/>
            <person name="Meldrim J."/>
            <person name="Meneus L."/>
            <person name="Mihai O."/>
            <person name="Mihalev A."/>
            <person name="Mihova T."/>
            <person name="Mittelman R."/>
            <person name="Mlenga V."/>
            <person name="Montmayeur A."/>
            <person name="Mulrain L."/>
            <person name="Navidi A."/>
            <person name="Naylor J."/>
            <person name="Negash T."/>
            <person name="Nguyen T."/>
            <person name="Nguyen N."/>
            <person name="Nicol R."/>
            <person name="Norbu C."/>
            <person name="Norbu N."/>
            <person name="Novod N."/>
            <person name="O'Neill B."/>
            <person name="Osman S."/>
            <person name="Markiewicz E."/>
            <person name="Oyono O.L."/>
            <person name="Patti C."/>
            <person name="Phunkhang P."/>
            <person name="Pierre F."/>
            <person name="Priest M."/>
            <person name="Raghuraman S."/>
            <person name="Rege F."/>
            <person name="Reyes R."/>
            <person name="Rise C."/>
            <person name="Rogov P."/>
            <person name="Ross K."/>
            <person name="Ryan E."/>
            <person name="Settipalli S."/>
            <person name="Shea T."/>
            <person name="Sherpa N."/>
            <person name="Shi L."/>
            <person name="Shih D."/>
            <person name="Sparrow T."/>
            <person name="Spaulding J."/>
            <person name="Stalker J."/>
            <person name="Stange-Thomann N."/>
            <person name="Stavropoulos S."/>
            <person name="Stone C."/>
            <person name="Strader C."/>
            <person name="Tesfaye S."/>
            <person name="Thomson T."/>
            <person name="Thoulutsang Y."/>
            <person name="Thoulutsang D."/>
            <person name="Topham K."/>
            <person name="Topping I."/>
            <person name="Tsamla T."/>
            <person name="Vassiliev H."/>
            <person name="Vo A."/>
            <person name="Wangchuk T."/>
            <person name="Wangdi T."/>
            <person name="Weiand M."/>
            <person name="Wilkinson J."/>
            <person name="Wilson A."/>
            <person name="Yadav S."/>
            <person name="Young G."/>
            <person name="Yu Q."/>
            <person name="Zembek L."/>
            <person name="Zhong D."/>
            <person name="Zimmer A."/>
            <person name="Zwirko Z."/>
            <person name="Jaffe D.B."/>
            <person name="Alvarez P."/>
            <person name="Brockman W."/>
            <person name="Butler J."/>
            <person name="Chin C."/>
            <person name="Gnerre S."/>
            <person name="Grabherr M."/>
            <person name="Kleber M."/>
            <person name="Mauceli E."/>
            <person name="MacCallum I."/>
        </authorList>
    </citation>
    <scope>NUCLEOTIDE SEQUENCE [LARGE SCALE GENOMIC DNA]</scope>
    <source>
        <strain evidence="3 4">TSC#14021-0224.01</strain>
    </source>
</reference>
<dbReference type="HOGENOM" id="CLU_164258_0_0_1"/>
<evidence type="ECO:0000256" key="2">
    <source>
        <dbReference type="SAM" id="SignalP"/>
    </source>
</evidence>
<dbReference type="AlphaFoldDB" id="B3N730"/>
<gene>
    <name evidence="3" type="primary">Dere\GG23462</name>
    <name evidence="3" type="synonym">dere_GLEANR_8281</name>
    <name evidence="3" type="synonym">GG23462</name>
    <name evidence="3" type="ORF">Dere_GG23462</name>
</gene>
<sequence length="124" mass="13894">MKLLLLWAIVAISWPLIEGARRRTRNSACLVRNKYAHESSCRSRRRVYFTFHRVLFDCIKVTTNCRKLYRRNEFHTLEACRDACHYHMAMPVPPKPGNGTSSAPGAEGGVTEAAPAADAPPPAI</sequence>
<dbReference type="Proteomes" id="UP000008711">
    <property type="component" value="Unassembled WGS sequence"/>
</dbReference>
<reference evidence="3 4" key="2">
    <citation type="journal article" date="2008" name="Bioinformatics">
        <title>Assembly reconciliation.</title>
        <authorList>
            <person name="Zimin A.V."/>
            <person name="Smith D.R."/>
            <person name="Sutton G."/>
            <person name="Yorke J.A."/>
        </authorList>
    </citation>
    <scope>NUCLEOTIDE SEQUENCE [LARGE SCALE GENOMIC DNA]</scope>
    <source>
        <strain evidence="3 4">TSC#14021-0224.01</strain>
    </source>
</reference>
<accession>B3N730</accession>
<evidence type="ECO:0000313" key="4">
    <source>
        <dbReference type="Proteomes" id="UP000008711"/>
    </source>
</evidence>
<evidence type="ECO:0000313" key="3">
    <source>
        <dbReference type="EMBL" id="EDV59326.1"/>
    </source>
</evidence>
<dbReference type="PhylomeDB" id="B3N730"/>
<protein>
    <recommendedName>
        <fullName evidence="5">BPTI/Kunitz inhibitor domain-containing protein</fullName>
    </recommendedName>
</protein>
<dbReference type="KEGG" id="der:6543441"/>
<evidence type="ECO:0000256" key="1">
    <source>
        <dbReference type="SAM" id="MobiDB-lite"/>
    </source>
</evidence>